<dbReference type="EMBL" id="LS483470">
    <property type="protein sequence ID" value="SQI37141.1"/>
    <property type="molecule type" value="Genomic_DNA"/>
</dbReference>
<gene>
    <name evidence="2" type="primary">yfeY</name>
    <name evidence="2" type="ORF">NCTC12151_01006</name>
</gene>
<evidence type="ECO:0000313" key="3">
    <source>
        <dbReference type="Proteomes" id="UP000249005"/>
    </source>
</evidence>
<dbReference type="AlphaFoldDB" id="A0A2X4UEE3"/>
<keyword evidence="2" id="KW-0449">Lipoprotein</keyword>
<dbReference type="RefSeq" id="WP_111739574.1">
    <property type="nucleotide sequence ID" value="NZ_LR698987.1"/>
</dbReference>
<dbReference type="NCBIfam" id="NF007990">
    <property type="entry name" value="PRK10718.1"/>
    <property type="match status" value="1"/>
</dbReference>
<feature type="chain" id="PRO_5016144273" evidence="1">
    <location>
        <begin position="24"/>
        <end position="191"/>
    </location>
</feature>
<evidence type="ECO:0000256" key="1">
    <source>
        <dbReference type="SAM" id="SignalP"/>
    </source>
</evidence>
<sequence>MNIRAVLLLACFSLAGCSSVSQFSWSSLSPFSWFGSDLTLSDSGLGEITASTMMDESTLDKALDGDYRLRKGMGIENGQVVSFYEAMDDDDVALIVHGGADNRVARIDVMDKSVKTPKGTQVGTQFADLYSKAFGICQVAEDSSGNVVCRSPESRRISYVFGGKWMGSKSIMPPDDTLKGWTVKKMVWQSQ</sequence>
<dbReference type="InterPro" id="IPR010938">
    <property type="entry name" value="DUF1131"/>
</dbReference>
<dbReference type="Proteomes" id="UP000249005">
    <property type="component" value="Chromosome 1"/>
</dbReference>
<dbReference type="Pfam" id="PF06572">
    <property type="entry name" value="DUF1131"/>
    <property type="match status" value="1"/>
</dbReference>
<organism evidence="2 3">
    <name type="scientific">Leminorella richardii</name>
    <dbReference type="NCBI Taxonomy" id="158841"/>
    <lineage>
        <taxon>Bacteria</taxon>
        <taxon>Pseudomonadati</taxon>
        <taxon>Pseudomonadota</taxon>
        <taxon>Gammaproteobacteria</taxon>
        <taxon>Enterobacterales</taxon>
        <taxon>Budviciaceae</taxon>
        <taxon>Leminorella</taxon>
    </lineage>
</organism>
<proteinExistence type="predicted"/>
<keyword evidence="3" id="KW-1185">Reference proteome</keyword>
<reference evidence="2 3" key="1">
    <citation type="submission" date="2018-06" db="EMBL/GenBank/DDBJ databases">
        <authorList>
            <consortium name="Pathogen Informatics"/>
            <person name="Doyle S."/>
        </authorList>
    </citation>
    <scope>NUCLEOTIDE SEQUENCE [LARGE SCALE GENOMIC DNA]</scope>
    <source>
        <strain evidence="2 3">NCTC12151</strain>
    </source>
</reference>
<protein>
    <submittedName>
        <fullName evidence="2">RpoE-regulated lipoprotein</fullName>
    </submittedName>
</protein>
<evidence type="ECO:0000313" key="2">
    <source>
        <dbReference type="EMBL" id="SQI37141.1"/>
    </source>
</evidence>
<dbReference type="Gene3D" id="2.60.460.10">
    <property type="entry name" value="protein yfey like domain"/>
    <property type="match status" value="1"/>
</dbReference>
<accession>A0A2X4UEE3</accession>
<dbReference type="KEGG" id="lri:NCTC12151_01006"/>
<dbReference type="InterPro" id="IPR038714">
    <property type="entry name" value="YfeY-like_sf"/>
</dbReference>
<name>A0A2X4UEE3_9GAMM</name>
<dbReference type="PROSITE" id="PS51257">
    <property type="entry name" value="PROKAR_LIPOPROTEIN"/>
    <property type="match status" value="1"/>
</dbReference>
<keyword evidence="1" id="KW-0732">Signal</keyword>
<feature type="signal peptide" evidence="1">
    <location>
        <begin position="1"/>
        <end position="23"/>
    </location>
</feature>
<dbReference type="OrthoDB" id="5622706at2"/>